<name>A0ABT3Q8Q9_9PROT</name>
<evidence type="ECO:0000313" key="1">
    <source>
        <dbReference type="EMBL" id="MCX2561672.1"/>
    </source>
</evidence>
<dbReference type="PANTHER" id="PTHR36849">
    <property type="entry name" value="CYTOPLASMIC PROTEIN-RELATED"/>
    <property type="match status" value="1"/>
</dbReference>
<dbReference type="EMBL" id="JAPIUX010000012">
    <property type="protein sequence ID" value="MCX2561672.1"/>
    <property type="molecule type" value="Genomic_DNA"/>
</dbReference>
<sequence>MSAHSDAMASAHSCADIQVRRIYEAPSPEDGARVLVDRLWPRGVSKERAALDLWLKDIAPSTELRQWFGHEPARWTGFRERYRAELEANPACVAQLETLARKGRLTLLFGARDTEQNEAVVLAEYLQDRLKHTPHSPNT</sequence>
<keyword evidence="2" id="KW-1185">Reference proteome</keyword>
<organism evidence="1 2">
    <name type="scientific">Acetobacter farinalis</name>
    <dbReference type="NCBI Taxonomy" id="1260984"/>
    <lineage>
        <taxon>Bacteria</taxon>
        <taxon>Pseudomonadati</taxon>
        <taxon>Pseudomonadota</taxon>
        <taxon>Alphaproteobacteria</taxon>
        <taxon>Acetobacterales</taxon>
        <taxon>Acetobacteraceae</taxon>
        <taxon>Acetobacter</taxon>
    </lineage>
</organism>
<protein>
    <submittedName>
        <fullName evidence="1">DUF488 domain-containing protein</fullName>
    </submittedName>
</protein>
<evidence type="ECO:0000313" key="2">
    <source>
        <dbReference type="Proteomes" id="UP001526446"/>
    </source>
</evidence>
<dbReference type="RefSeq" id="WP_242007307.1">
    <property type="nucleotide sequence ID" value="NZ_JAPIUX010000012.1"/>
</dbReference>
<reference evidence="1 2" key="1">
    <citation type="submission" date="2022-11" db="EMBL/GenBank/DDBJ databases">
        <title>Genome sequencing of Acetobacter type strain.</title>
        <authorList>
            <person name="Heo J."/>
            <person name="Lee D."/>
            <person name="Han B.-H."/>
            <person name="Hong S.-B."/>
            <person name="Kwon S.-W."/>
        </authorList>
    </citation>
    <scope>NUCLEOTIDE SEQUENCE [LARGE SCALE GENOMIC DNA]</scope>
    <source>
        <strain evidence="1 2">KACC 21251</strain>
    </source>
</reference>
<gene>
    <name evidence="1" type="ORF">OQ252_09730</name>
</gene>
<proteinExistence type="predicted"/>
<accession>A0ABT3Q8Q9</accession>
<dbReference type="Proteomes" id="UP001526446">
    <property type="component" value="Unassembled WGS sequence"/>
</dbReference>
<comment type="caution">
    <text evidence="1">The sequence shown here is derived from an EMBL/GenBank/DDBJ whole genome shotgun (WGS) entry which is preliminary data.</text>
</comment>
<dbReference type="PANTHER" id="PTHR36849:SF1">
    <property type="entry name" value="CYTOPLASMIC PROTEIN"/>
    <property type="match status" value="1"/>
</dbReference>
<dbReference type="InterPro" id="IPR052552">
    <property type="entry name" value="YeaO-like"/>
</dbReference>
<dbReference type="Pfam" id="PF22752">
    <property type="entry name" value="DUF488-N3i"/>
    <property type="match status" value="1"/>
</dbReference>